<dbReference type="Proteomes" id="UP000192738">
    <property type="component" value="Unassembled WGS sequence"/>
</dbReference>
<sequence>MNARLGTFKYFLECYFNVSANYDELTLIIKEFNSGENTKYRKQLYTELSLIEQQEDWDMIREFVRKHGGRKMDEERLKWFIHELQYGIEVS</sequence>
<gene>
    <name evidence="1" type="ORF">SAMN04488500_1202</name>
</gene>
<protein>
    <recommendedName>
        <fullName evidence="3">CdiI immunity protein domain-containing protein</fullName>
    </recommendedName>
</protein>
<dbReference type="EMBL" id="FWXI01000020">
    <property type="protein sequence ID" value="SMD03924.1"/>
    <property type="molecule type" value="Genomic_DNA"/>
</dbReference>
<dbReference type="RefSeq" id="WP_217805994.1">
    <property type="nucleotide sequence ID" value="NZ_CP155572.1"/>
</dbReference>
<proteinExistence type="predicted"/>
<reference evidence="1 2" key="1">
    <citation type="submission" date="2017-04" db="EMBL/GenBank/DDBJ databases">
        <authorList>
            <person name="Afonso C.L."/>
            <person name="Miller P.J."/>
            <person name="Scott M.A."/>
            <person name="Spackman E."/>
            <person name="Goraichik I."/>
            <person name="Dimitrov K.M."/>
            <person name="Suarez D.L."/>
            <person name="Swayne D.E."/>
        </authorList>
    </citation>
    <scope>NUCLEOTIDE SEQUENCE [LARGE SCALE GENOMIC DNA]</scope>
    <source>
        <strain evidence="1 2">DSM 5090</strain>
    </source>
</reference>
<name>A0A1W2E272_9FIRM</name>
<keyword evidence="2" id="KW-1185">Reference proteome</keyword>
<evidence type="ECO:0000313" key="1">
    <source>
        <dbReference type="EMBL" id="SMD03924.1"/>
    </source>
</evidence>
<dbReference type="AlphaFoldDB" id="A0A1W2E272"/>
<evidence type="ECO:0008006" key="3">
    <source>
        <dbReference type="Google" id="ProtNLM"/>
    </source>
</evidence>
<organism evidence="1 2">
    <name type="scientific">Sporomusa malonica</name>
    <dbReference type="NCBI Taxonomy" id="112901"/>
    <lineage>
        <taxon>Bacteria</taxon>
        <taxon>Bacillati</taxon>
        <taxon>Bacillota</taxon>
        <taxon>Negativicutes</taxon>
        <taxon>Selenomonadales</taxon>
        <taxon>Sporomusaceae</taxon>
        <taxon>Sporomusa</taxon>
    </lineage>
</organism>
<accession>A0A1W2E272</accession>
<evidence type="ECO:0000313" key="2">
    <source>
        <dbReference type="Proteomes" id="UP000192738"/>
    </source>
</evidence>